<feature type="domain" description="MPN" evidence="3">
    <location>
        <begin position="7"/>
        <end position="142"/>
    </location>
</feature>
<dbReference type="Gene3D" id="3.40.140.10">
    <property type="entry name" value="Cytidine Deaminase, domain 2"/>
    <property type="match status" value="1"/>
</dbReference>
<dbReference type="GO" id="GO:0008237">
    <property type="term" value="F:metallopeptidase activity"/>
    <property type="evidence" value="ECO:0007669"/>
    <property type="project" value="InterPro"/>
</dbReference>
<evidence type="ECO:0000313" key="4">
    <source>
        <dbReference type="EMBL" id="CAE0448071.1"/>
    </source>
</evidence>
<evidence type="ECO:0000259" key="3">
    <source>
        <dbReference type="PROSITE" id="PS50249"/>
    </source>
</evidence>
<dbReference type="FunFam" id="3.40.140.10:FF:000013">
    <property type="entry name" value="26S proteasome non-ATPase regulatory subunit 7"/>
    <property type="match status" value="1"/>
</dbReference>
<sequence>MAPPSQVVVHPLVLLSVVDHYNRIAKDIPGKRVVGCLLGETYQGRVDVSNSFAVPFEEDPKDPSIWYLDHNFLENMFGMFRKVSAKEKIVGFYSTGPKIKSNDLDVDVLFRRYVADPILVIIDVRQESKGIPTQAYYSVELVDEAKNTARTFANVPSEVGAYEAEEVGVEHLLRDINDPTITTLASRVQHKMAGLNELKSKLEEMHAYLDNVHSGKMPMNNQVVYNMQDIFNLLPNLNIESLVKSFFIKTNDMHLVIYLSSLIRSIIALHNLLNNQIKYEDYSNALATETPTNTSKATVEASAK</sequence>
<organism evidence="4">
    <name type="scientific">Aplanochytrium stocchinoi</name>
    <dbReference type="NCBI Taxonomy" id="215587"/>
    <lineage>
        <taxon>Eukaryota</taxon>
        <taxon>Sar</taxon>
        <taxon>Stramenopiles</taxon>
        <taxon>Bigyra</taxon>
        <taxon>Labyrinthulomycetes</taxon>
        <taxon>Thraustochytrida</taxon>
        <taxon>Thraustochytriidae</taxon>
        <taxon>Aplanochytrium</taxon>
    </lineage>
</organism>
<dbReference type="InterPro" id="IPR037518">
    <property type="entry name" value="MPN"/>
</dbReference>
<dbReference type="Pfam" id="PF13012">
    <property type="entry name" value="MitMem_reg"/>
    <property type="match status" value="1"/>
</dbReference>
<gene>
    <name evidence="4" type="ORF">ASTO00021_LOCUS18035</name>
</gene>
<dbReference type="GO" id="GO:0005838">
    <property type="term" value="C:proteasome regulatory particle"/>
    <property type="evidence" value="ECO:0007669"/>
    <property type="project" value="InterPro"/>
</dbReference>
<dbReference type="PROSITE" id="PS50249">
    <property type="entry name" value="MPN"/>
    <property type="match status" value="1"/>
</dbReference>
<keyword evidence="2" id="KW-0647">Proteasome</keyword>
<dbReference type="Pfam" id="PF01398">
    <property type="entry name" value="JAB"/>
    <property type="match status" value="1"/>
</dbReference>
<protein>
    <recommendedName>
        <fullName evidence="3">MPN domain-containing protein</fullName>
    </recommendedName>
</protein>
<dbReference type="InterPro" id="IPR000555">
    <property type="entry name" value="JAMM/MPN+_dom"/>
</dbReference>
<reference evidence="4" key="1">
    <citation type="submission" date="2021-01" db="EMBL/GenBank/DDBJ databases">
        <authorList>
            <person name="Corre E."/>
            <person name="Pelletier E."/>
            <person name="Niang G."/>
            <person name="Scheremetjew M."/>
            <person name="Finn R."/>
            <person name="Kale V."/>
            <person name="Holt S."/>
            <person name="Cochrane G."/>
            <person name="Meng A."/>
            <person name="Brown T."/>
            <person name="Cohen L."/>
        </authorList>
    </citation>
    <scope>NUCLEOTIDE SEQUENCE</scope>
    <source>
        <strain evidence="4">GSBS06</strain>
    </source>
</reference>
<dbReference type="GO" id="GO:0048731">
    <property type="term" value="P:system development"/>
    <property type="evidence" value="ECO:0007669"/>
    <property type="project" value="UniProtKB-ARBA"/>
</dbReference>
<dbReference type="CDD" id="cd08062">
    <property type="entry name" value="MPN_RPN7_8"/>
    <property type="match status" value="1"/>
</dbReference>
<dbReference type="InterPro" id="IPR024969">
    <property type="entry name" value="EIF3F/CSN6-like_C"/>
</dbReference>
<comment type="similarity">
    <text evidence="1">Belongs to the peptidase M67A family.</text>
</comment>
<name>A0A7S3PRF2_9STRA</name>
<dbReference type="SMART" id="SM00232">
    <property type="entry name" value="JAB_MPN"/>
    <property type="match status" value="1"/>
</dbReference>
<dbReference type="EMBL" id="HBIN01023418">
    <property type="protein sequence ID" value="CAE0448071.1"/>
    <property type="molecule type" value="Transcribed_RNA"/>
</dbReference>
<evidence type="ECO:0000256" key="2">
    <source>
        <dbReference type="ARBA" id="ARBA00022942"/>
    </source>
</evidence>
<accession>A0A7S3PRF2</accession>
<dbReference type="InterPro" id="IPR033858">
    <property type="entry name" value="MPN_RPN7_8"/>
</dbReference>
<evidence type="ECO:0000256" key="1">
    <source>
        <dbReference type="ARBA" id="ARBA00008568"/>
    </source>
</evidence>
<dbReference type="AlphaFoldDB" id="A0A7S3PRF2"/>
<dbReference type="PANTHER" id="PTHR10540:SF7">
    <property type="entry name" value="26S PROTEASOME NON-ATPASE REGULATORY SUBUNIT 7"/>
    <property type="match status" value="1"/>
</dbReference>
<dbReference type="PANTHER" id="PTHR10540">
    <property type="entry name" value="EUKARYOTIC TRANSLATION INITIATION FACTOR 3 SUBUNIT F-RELATED"/>
    <property type="match status" value="1"/>
</dbReference>
<dbReference type="GO" id="GO:0043161">
    <property type="term" value="P:proteasome-mediated ubiquitin-dependent protein catabolic process"/>
    <property type="evidence" value="ECO:0007669"/>
    <property type="project" value="TreeGrafter"/>
</dbReference>
<proteinExistence type="inferred from homology"/>